<comment type="similarity">
    <text evidence="2">In the N-terminal section; belongs to the glycosyltransferase 51 family.</text>
</comment>
<keyword evidence="7" id="KW-0378">Hydrolase</keyword>
<dbReference type="Proteomes" id="UP000475214">
    <property type="component" value="Unassembled WGS sequence"/>
</dbReference>
<dbReference type="GO" id="GO:0071555">
    <property type="term" value="P:cell wall organization"/>
    <property type="evidence" value="ECO:0007669"/>
    <property type="project" value="UniProtKB-KW"/>
</dbReference>
<keyword evidence="15" id="KW-0472">Membrane</keyword>
<gene>
    <name evidence="18" type="ORF">G1H10_04150</name>
</gene>
<sequence length="819" mass="86363">MNELPPDKEDLNAARSGPKYRATSKKGWRRFFTWKAFLLYFLGFLLLGAGAVTYLFVTIDVPEPNDFSTSETTIVAFDDGESELGRFSVENREIVNTEDIPDTLRNAVVAAEDRSFYENPGFSITGTARAAWQQLTGSASAGGGSTITQQYVKNYYLTQDQTWTRKLNELVIAVKVDQETDKDQILTDYLNTIWFGRGTYGVQTASQAYFGVDVAELDLAQSAALAAILRSPSLYDPTVSEDNADRFEQRFDYVLNGMVEIGAIDQQTAAETELPEIQDEVRENRYGGPKGYLLKMVRDELLTLGFTESEIDSGGLRVTTTFNERVQDVAQRAVDEERPTENADGVRVGLASVRPGDGGIVALYGGPDAVEQSVNDAVDARIQPGSTVKPFTLAAGLEEGYSLYSGFAGNSPYEAEGLGPPVANQNDVSYGWSVDLTRATANSINTAFVDLTYNIGSQTVVDAMVRAGIPEDAPGLDPNARVTLGIASVSPLEMAEAYATLAAQGMHADTYTVSEVRDSSGEVVYEHDGETRRAFDEDVMADVTYAMTQVVDGGTGARVRELGFDRPAAGKTGTHQDQTSWFAGFTPQLATTVAYFRGDGTDSLDGVGGMENFAGGGYPATTWTAFMKSALRDEPVAEFPEPAYVNAYTPVAPPSGEYYDDDSSGGGDASGYSEPDEEESDESGGDESGGDQSGGDESGGDESGGDESGGDESGGDESGGDQSGGDESGGDESGGDESGGDQSGGDESGGDQSGGDESGGDESGGDQSGGDESGGDESGDVWGGEDGDGTGTSSASALGDETAYTRPTAYRSGVTRVLT</sequence>
<dbReference type="GO" id="GO:0008658">
    <property type="term" value="F:penicillin binding"/>
    <property type="evidence" value="ECO:0007669"/>
    <property type="project" value="InterPro"/>
</dbReference>
<evidence type="ECO:0000256" key="6">
    <source>
        <dbReference type="ARBA" id="ARBA00022679"/>
    </source>
</evidence>
<dbReference type="GO" id="GO:0008360">
    <property type="term" value="P:regulation of cell shape"/>
    <property type="evidence" value="ECO:0007669"/>
    <property type="project" value="UniProtKB-KW"/>
</dbReference>
<dbReference type="InterPro" id="IPR001264">
    <property type="entry name" value="Glyco_trans_51"/>
</dbReference>
<evidence type="ECO:0000256" key="8">
    <source>
        <dbReference type="ARBA" id="ARBA00022960"/>
    </source>
</evidence>
<evidence type="ECO:0000256" key="10">
    <source>
        <dbReference type="ARBA" id="ARBA00023268"/>
    </source>
</evidence>
<dbReference type="GO" id="GO:0009252">
    <property type="term" value="P:peptidoglycan biosynthetic process"/>
    <property type="evidence" value="ECO:0007669"/>
    <property type="project" value="UniProtKB-KW"/>
</dbReference>
<evidence type="ECO:0000256" key="14">
    <source>
        <dbReference type="SAM" id="MobiDB-lite"/>
    </source>
</evidence>
<feature type="compositionally biased region" description="Acidic residues" evidence="14">
    <location>
        <begin position="728"/>
        <end position="739"/>
    </location>
</feature>
<feature type="region of interest" description="Disordered" evidence="14">
    <location>
        <begin position="648"/>
        <end position="819"/>
    </location>
</feature>
<dbReference type="Gene3D" id="1.10.3810.10">
    <property type="entry name" value="Biosynthetic peptidoglycan transglycosylase-like"/>
    <property type="match status" value="1"/>
</dbReference>
<dbReference type="InterPro" id="IPR001460">
    <property type="entry name" value="PCN-bd_Tpept"/>
</dbReference>
<keyword evidence="5" id="KW-0328">Glycosyltransferase</keyword>
<evidence type="ECO:0000256" key="12">
    <source>
        <dbReference type="ARBA" id="ARBA00034000"/>
    </source>
</evidence>
<comment type="similarity">
    <text evidence="1">In the C-terminal section; belongs to the transpeptidase family.</text>
</comment>
<evidence type="ECO:0000256" key="1">
    <source>
        <dbReference type="ARBA" id="ARBA00007090"/>
    </source>
</evidence>
<dbReference type="AlphaFoldDB" id="A0A6L9S2S4"/>
<dbReference type="InterPro" id="IPR036950">
    <property type="entry name" value="PBP_transglycosylase"/>
</dbReference>
<evidence type="ECO:0000256" key="9">
    <source>
        <dbReference type="ARBA" id="ARBA00022984"/>
    </source>
</evidence>
<feature type="compositionally biased region" description="Gly residues" evidence="14">
    <location>
        <begin position="741"/>
        <end position="757"/>
    </location>
</feature>
<evidence type="ECO:0000256" key="13">
    <source>
        <dbReference type="ARBA" id="ARBA00049902"/>
    </source>
</evidence>
<dbReference type="GO" id="GO:0030288">
    <property type="term" value="C:outer membrane-bounded periplasmic space"/>
    <property type="evidence" value="ECO:0007669"/>
    <property type="project" value="TreeGrafter"/>
</dbReference>
<dbReference type="RefSeq" id="WP_163733025.1">
    <property type="nucleotide sequence ID" value="NZ_JAAGOA010000002.1"/>
</dbReference>
<dbReference type="SUPFAM" id="SSF56601">
    <property type="entry name" value="beta-lactamase/transpeptidase-like"/>
    <property type="match status" value="1"/>
</dbReference>
<accession>A0A6L9S2S4</accession>
<feature type="domain" description="Penicillin-binding protein transpeptidase" evidence="16">
    <location>
        <begin position="355"/>
        <end position="590"/>
    </location>
</feature>
<evidence type="ECO:0000313" key="19">
    <source>
        <dbReference type="Proteomes" id="UP000475214"/>
    </source>
</evidence>
<dbReference type="GO" id="GO:0009002">
    <property type="term" value="F:serine-type D-Ala-D-Ala carboxypeptidase activity"/>
    <property type="evidence" value="ECO:0007669"/>
    <property type="project" value="UniProtKB-EC"/>
</dbReference>
<dbReference type="PANTHER" id="PTHR32282">
    <property type="entry name" value="BINDING PROTEIN TRANSPEPTIDASE, PUTATIVE-RELATED"/>
    <property type="match status" value="1"/>
</dbReference>
<evidence type="ECO:0000256" key="3">
    <source>
        <dbReference type="ARBA" id="ARBA00022645"/>
    </source>
</evidence>
<keyword evidence="4" id="KW-0645">Protease</keyword>
<dbReference type="InterPro" id="IPR050396">
    <property type="entry name" value="Glycosyltr_51/Transpeptidase"/>
</dbReference>
<evidence type="ECO:0000259" key="17">
    <source>
        <dbReference type="Pfam" id="PF00912"/>
    </source>
</evidence>
<organism evidence="18 19">
    <name type="scientific">Phytoactinopolyspora halotolerans</name>
    <dbReference type="NCBI Taxonomy" id="1981512"/>
    <lineage>
        <taxon>Bacteria</taxon>
        <taxon>Bacillati</taxon>
        <taxon>Actinomycetota</taxon>
        <taxon>Actinomycetes</taxon>
        <taxon>Jiangellales</taxon>
        <taxon>Jiangellaceae</taxon>
        <taxon>Phytoactinopolyspora</taxon>
    </lineage>
</organism>
<keyword evidence="3" id="KW-0121">Carboxypeptidase</keyword>
<evidence type="ECO:0000313" key="18">
    <source>
        <dbReference type="EMBL" id="NED99352.1"/>
    </source>
</evidence>
<dbReference type="GO" id="GO:0008955">
    <property type="term" value="F:peptidoglycan glycosyltransferase activity"/>
    <property type="evidence" value="ECO:0007669"/>
    <property type="project" value="UniProtKB-EC"/>
</dbReference>
<keyword evidence="8" id="KW-0133">Cell shape</keyword>
<dbReference type="Pfam" id="PF00905">
    <property type="entry name" value="Transpeptidase"/>
    <property type="match status" value="1"/>
</dbReference>
<keyword evidence="15" id="KW-1133">Transmembrane helix</keyword>
<comment type="caution">
    <text evidence="18">The sequence shown here is derived from an EMBL/GenBank/DDBJ whole genome shotgun (WGS) entry which is preliminary data.</text>
</comment>
<evidence type="ECO:0000256" key="11">
    <source>
        <dbReference type="ARBA" id="ARBA00023316"/>
    </source>
</evidence>
<keyword evidence="9" id="KW-0573">Peptidoglycan synthesis</keyword>
<feature type="transmembrane region" description="Helical" evidence="15">
    <location>
        <begin position="36"/>
        <end position="57"/>
    </location>
</feature>
<evidence type="ECO:0000256" key="2">
    <source>
        <dbReference type="ARBA" id="ARBA00007739"/>
    </source>
</evidence>
<proteinExistence type="inferred from homology"/>
<dbReference type="Pfam" id="PF00912">
    <property type="entry name" value="Transgly"/>
    <property type="match status" value="1"/>
</dbReference>
<dbReference type="InterPro" id="IPR023346">
    <property type="entry name" value="Lysozyme-like_dom_sf"/>
</dbReference>
<protein>
    <submittedName>
        <fullName evidence="18">Penicillin-binding protein</fullName>
    </submittedName>
</protein>
<dbReference type="GO" id="GO:0006508">
    <property type="term" value="P:proteolysis"/>
    <property type="evidence" value="ECO:0007669"/>
    <property type="project" value="UniProtKB-KW"/>
</dbReference>
<comment type="catalytic activity">
    <reaction evidence="12">
        <text>Preferential cleavage: (Ac)2-L-Lys-D-Ala-|-D-Ala. Also transpeptidation of peptidyl-alanyl moieties that are N-acyl substituents of D-alanine.</text>
        <dbReference type="EC" id="3.4.16.4"/>
    </reaction>
</comment>
<dbReference type="InterPro" id="IPR012338">
    <property type="entry name" value="Beta-lactam/transpept-like"/>
</dbReference>
<feature type="domain" description="Glycosyl transferase family 51" evidence="17">
    <location>
        <begin position="84"/>
        <end position="258"/>
    </location>
</feature>
<name>A0A6L9S2S4_9ACTN</name>
<evidence type="ECO:0000256" key="7">
    <source>
        <dbReference type="ARBA" id="ARBA00022801"/>
    </source>
</evidence>
<feature type="compositionally biased region" description="Acidic residues" evidence="14">
    <location>
        <begin position="773"/>
        <end position="788"/>
    </location>
</feature>
<dbReference type="SUPFAM" id="SSF53955">
    <property type="entry name" value="Lysozyme-like"/>
    <property type="match status" value="1"/>
</dbReference>
<dbReference type="Gene3D" id="3.40.710.10">
    <property type="entry name" value="DD-peptidase/beta-lactamase superfamily"/>
    <property type="match status" value="1"/>
</dbReference>
<dbReference type="EMBL" id="JAAGOA010000002">
    <property type="protein sequence ID" value="NED99352.1"/>
    <property type="molecule type" value="Genomic_DNA"/>
</dbReference>
<keyword evidence="6" id="KW-0808">Transferase</keyword>
<feature type="compositionally biased region" description="Acidic residues" evidence="14">
    <location>
        <begin position="674"/>
        <end position="689"/>
    </location>
</feature>
<keyword evidence="19" id="KW-1185">Reference proteome</keyword>
<evidence type="ECO:0000259" key="16">
    <source>
        <dbReference type="Pfam" id="PF00905"/>
    </source>
</evidence>
<reference evidence="18 19" key="1">
    <citation type="submission" date="2020-02" db="EMBL/GenBank/DDBJ databases">
        <authorList>
            <person name="Li X.-J."/>
            <person name="Han X.-M."/>
        </authorList>
    </citation>
    <scope>NUCLEOTIDE SEQUENCE [LARGE SCALE GENOMIC DNA]</scope>
    <source>
        <strain evidence="18 19">CCTCC AB 2017055</strain>
    </source>
</reference>
<keyword evidence="10" id="KW-0511">Multifunctional enzyme</keyword>
<comment type="catalytic activity">
    <reaction evidence="13">
        <text>[GlcNAc-(1-&gt;4)-Mur2Ac(oyl-L-Ala-gamma-D-Glu-L-Lys-D-Ala-D-Ala)](n)-di-trans,octa-cis-undecaprenyl diphosphate + beta-D-GlcNAc-(1-&gt;4)-Mur2Ac(oyl-L-Ala-gamma-D-Glu-L-Lys-D-Ala-D-Ala)-di-trans,octa-cis-undecaprenyl diphosphate = [GlcNAc-(1-&gt;4)-Mur2Ac(oyl-L-Ala-gamma-D-Glu-L-Lys-D-Ala-D-Ala)](n+1)-di-trans,octa-cis-undecaprenyl diphosphate + di-trans,octa-cis-undecaprenyl diphosphate + H(+)</text>
        <dbReference type="Rhea" id="RHEA:23708"/>
        <dbReference type="Rhea" id="RHEA-COMP:9602"/>
        <dbReference type="Rhea" id="RHEA-COMP:9603"/>
        <dbReference type="ChEBI" id="CHEBI:15378"/>
        <dbReference type="ChEBI" id="CHEBI:58405"/>
        <dbReference type="ChEBI" id="CHEBI:60033"/>
        <dbReference type="ChEBI" id="CHEBI:78435"/>
        <dbReference type="EC" id="2.4.99.28"/>
    </reaction>
</comment>
<feature type="compositionally biased region" description="Acidic residues" evidence="14">
    <location>
        <begin position="698"/>
        <end position="719"/>
    </location>
</feature>
<evidence type="ECO:0000256" key="4">
    <source>
        <dbReference type="ARBA" id="ARBA00022670"/>
    </source>
</evidence>
<keyword evidence="15" id="KW-0812">Transmembrane</keyword>
<dbReference type="PANTHER" id="PTHR32282:SF34">
    <property type="entry name" value="PENICILLIN-BINDING PROTEIN 1A"/>
    <property type="match status" value="1"/>
</dbReference>
<keyword evidence="11" id="KW-0961">Cell wall biogenesis/degradation</keyword>
<evidence type="ECO:0000256" key="15">
    <source>
        <dbReference type="SAM" id="Phobius"/>
    </source>
</evidence>
<evidence type="ECO:0000256" key="5">
    <source>
        <dbReference type="ARBA" id="ARBA00022676"/>
    </source>
</evidence>
<dbReference type="FunFam" id="1.10.3810.10:FF:000001">
    <property type="entry name" value="Penicillin-binding protein 1A"/>
    <property type="match status" value="1"/>
</dbReference>